<dbReference type="PANTHER" id="PTHR30432">
    <property type="entry name" value="TRANSCRIPTIONAL REGULATOR MODE"/>
    <property type="match status" value="1"/>
</dbReference>
<dbReference type="InterPro" id="IPR008995">
    <property type="entry name" value="Mo/tungstate-bd_C_term_dom"/>
</dbReference>
<evidence type="ECO:0000259" key="3">
    <source>
        <dbReference type="PROSITE" id="PS51866"/>
    </source>
</evidence>
<dbReference type="AlphaFoldDB" id="A0A2A2H6C1"/>
<dbReference type="GO" id="GO:0015689">
    <property type="term" value="P:molybdate ion transport"/>
    <property type="evidence" value="ECO:0007669"/>
    <property type="project" value="InterPro"/>
</dbReference>
<dbReference type="Gene3D" id="1.10.10.10">
    <property type="entry name" value="Winged helix-like DNA-binding domain superfamily/Winged helix DNA-binding domain"/>
    <property type="match status" value="1"/>
</dbReference>
<dbReference type="InterPro" id="IPR051815">
    <property type="entry name" value="Molybdate_resp_trans_reg"/>
</dbReference>
<organism evidence="4 5">
    <name type="scientific">Methanobacterium bryantii</name>
    <dbReference type="NCBI Taxonomy" id="2161"/>
    <lineage>
        <taxon>Archaea</taxon>
        <taxon>Methanobacteriati</taxon>
        <taxon>Methanobacteriota</taxon>
        <taxon>Methanomada group</taxon>
        <taxon>Methanobacteria</taxon>
        <taxon>Methanobacteriales</taxon>
        <taxon>Methanobacteriaceae</taxon>
        <taxon>Methanobacterium</taxon>
    </lineage>
</organism>
<sequence>MDIEEKPEYKLEMEISIGGKQVSLNYKKFLLLKHIDEYGSIMKASKKTGIPYRTALKNIEIMEEKLGSSIVSTQRGGKGGGGASSVTDIGKQILWEYTKLTSILKKHSEVNEVEGKITGIYEKNKVMHVDIEGKTIVIPLDHDFNKGDKVLVLISPDDIFVTLKPYESSVRNVFEGNIIGMELNNEMIRLTVQLNNAKLYVDVTDYSREKLGLTLGMDIYIGFKAASATIVKM</sequence>
<dbReference type="PROSITE" id="PS51866">
    <property type="entry name" value="MOP"/>
    <property type="match status" value="1"/>
</dbReference>
<comment type="caution">
    <text evidence="4">The sequence shown here is derived from an EMBL/GenBank/DDBJ whole genome shotgun (WGS) entry which is preliminary data.</text>
</comment>
<reference evidence="4 5" key="1">
    <citation type="journal article" date="2017" name="BMC Genomics">
        <title>Genomic analysis of methanogenic archaea reveals a shift towards energy conservation.</title>
        <authorList>
            <person name="Gilmore S.P."/>
            <person name="Henske J.K."/>
            <person name="Sexton J.A."/>
            <person name="Solomon K.V."/>
            <person name="Seppala S."/>
            <person name="Yoo J.I."/>
            <person name="Huyett L.M."/>
            <person name="Pressman A."/>
            <person name="Cogan J.Z."/>
            <person name="Kivenson V."/>
            <person name="Peng X."/>
            <person name="Tan Y."/>
            <person name="Valentine D.L."/>
            <person name="O'Malley M.A."/>
        </authorList>
    </citation>
    <scope>NUCLEOTIDE SEQUENCE [LARGE SCALE GENOMIC DNA]</scope>
    <source>
        <strain evidence="4 5">M.o.H.</strain>
    </source>
</reference>
<keyword evidence="5" id="KW-1185">Reference proteome</keyword>
<proteinExistence type="predicted"/>
<dbReference type="EMBL" id="LMVM01000012">
    <property type="protein sequence ID" value="PAV04820.1"/>
    <property type="molecule type" value="Genomic_DNA"/>
</dbReference>
<dbReference type="InterPro" id="IPR036390">
    <property type="entry name" value="WH_DNA-bd_sf"/>
</dbReference>
<dbReference type="Gene3D" id="2.40.50.100">
    <property type="match status" value="1"/>
</dbReference>
<evidence type="ECO:0000256" key="2">
    <source>
        <dbReference type="ARBA" id="ARBA00022505"/>
    </source>
</evidence>
<feature type="domain" description="Mop" evidence="3">
    <location>
        <begin position="167"/>
        <end position="232"/>
    </location>
</feature>
<dbReference type="InterPro" id="IPR004606">
    <property type="entry name" value="Mop_domain"/>
</dbReference>
<dbReference type="Proteomes" id="UP000217784">
    <property type="component" value="Unassembled WGS sequence"/>
</dbReference>
<dbReference type="RefSeq" id="WP_069585454.1">
    <property type="nucleotide sequence ID" value="NZ_LMVM01000012.1"/>
</dbReference>
<dbReference type="PANTHER" id="PTHR30432:SF1">
    <property type="entry name" value="DNA-BINDING TRANSCRIPTIONAL DUAL REGULATOR MODE"/>
    <property type="match status" value="1"/>
</dbReference>
<protein>
    <submittedName>
        <fullName evidence="4">Transcriptional regulator</fullName>
    </submittedName>
</protein>
<dbReference type="GO" id="GO:0005886">
    <property type="term" value="C:plasma membrane"/>
    <property type="evidence" value="ECO:0007669"/>
    <property type="project" value="UniProtKB-SubCell"/>
</dbReference>
<dbReference type="SUPFAM" id="SSF46785">
    <property type="entry name" value="Winged helix' DNA-binding domain"/>
    <property type="match status" value="1"/>
</dbReference>
<evidence type="ECO:0000256" key="1">
    <source>
        <dbReference type="ARBA" id="ARBA00004202"/>
    </source>
</evidence>
<comment type="subcellular location">
    <subcellularLocation>
        <location evidence="1">Cell membrane</location>
        <topology evidence="1">Peripheral membrane protein</topology>
    </subcellularLocation>
</comment>
<dbReference type="SUPFAM" id="SSF50331">
    <property type="entry name" value="MOP-like"/>
    <property type="match status" value="1"/>
</dbReference>
<gene>
    <name evidence="4" type="ORF">ASJ80_10950</name>
</gene>
<accession>A0A2A2H6C1</accession>
<name>A0A2A2H6C1_METBR</name>
<dbReference type="Pfam" id="PF03459">
    <property type="entry name" value="TOBE"/>
    <property type="match status" value="1"/>
</dbReference>
<dbReference type="InterPro" id="IPR036388">
    <property type="entry name" value="WH-like_DNA-bd_sf"/>
</dbReference>
<dbReference type="OrthoDB" id="70912at2157"/>
<keyword evidence="2" id="KW-0500">Molybdenum</keyword>
<dbReference type="InterPro" id="IPR005116">
    <property type="entry name" value="Transp-assoc_OB_typ1"/>
</dbReference>
<evidence type="ECO:0000313" key="4">
    <source>
        <dbReference type="EMBL" id="PAV04820.1"/>
    </source>
</evidence>
<evidence type="ECO:0000313" key="5">
    <source>
        <dbReference type="Proteomes" id="UP000217784"/>
    </source>
</evidence>